<organism evidence="2 3">
    <name type="scientific">Nonomuraea soli</name>
    <dbReference type="NCBI Taxonomy" id="1032476"/>
    <lineage>
        <taxon>Bacteria</taxon>
        <taxon>Bacillati</taxon>
        <taxon>Actinomycetota</taxon>
        <taxon>Actinomycetes</taxon>
        <taxon>Streptosporangiales</taxon>
        <taxon>Streptosporangiaceae</taxon>
        <taxon>Nonomuraea</taxon>
    </lineage>
</organism>
<dbReference type="PANTHER" id="PTHR47585">
    <property type="match status" value="1"/>
</dbReference>
<protein>
    <recommendedName>
        <fullName evidence="1">Acyclic terpene utilisation N-terminal domain-containing protein</fullName>
    </recommendedName>
</protein>
<dbReference type="InterPro" id="IPR010839">
    <property type="entry name" value="AtuA_N"/>
</dbReference>
<feature type="domain" description="Acyclic terpene utilisation N-terminal" evidence="1">
    <location>
        <begin position="74"/>
        <end position="126"/>
    </location>
</feature>
<evidence type="ECO:0000259" key="1">
    <source>
        <dbReference type="Pfam" id="PF07287"/>
    </source>
</evidence>
<evidence type="ECO:0000313" key="2">
    <source>
        <dbReference type="EMBL" id="MBA2893152.1"/>
    </source>
</evidence>
<comment type="caution">
    <text evidence="2">The sequence shown here is derived from an EMBL/GenBank/DDBJ whole genome shotgun (WGS) entry which is preliminary data.</text>
</comment>
<dbReference type="AlphaFoldDB" id="A0A7W0HRS6"/>
<gene>
    <name evidence="2" type="ORF">HNR30_004506</name>
</gene>
<dbReference type="EMBL" id="JACDUR010000004">
    <property type="protein sequence ID" value="MBA2893152.1"/>
    <property type="molecule type" value="Genomic_DNA"/>
</dbReference>
<proteinExistence type="predicted"/>
<dbReference type="Proteomes" id="UP000530928">
    <property type="component" value="Unassembled WGS sequence"/>
</dbReference>
<evidence type="ECO:0000313" key="3">
    <source>
        <dbReference type="Proteomes" id="UP000530928"/>
    </source>
</evidence>
<accession>A0A7W0HRS6</accession>
<sequence length="220" mass="23410">MLRIGCFKGWAGFASVDVLAAEWSVLSMELLAACLAARVRLLVDAAGTPRARCAETVKRIGGRAAYVSDGPARARPLAEALTRRMDVVVTGPVEEAAPAAAGIWHYGWRPGRLQELAGAAAAGLVLAESPTPLVVELLRDGTSTISKPDDAPGEVRAEEVRACLTGTFTTPDIVVDLAAVRVSQTGHDRVRLEPPTGRRPPPREQRQMLIIDGAAYEVRV</sequence>
<reference evidence="2 3" key="1">
    <citation type="submission" date="2020-07" db="EMBL/GenBank/DDBJ databases">
        <title>Genomic Encyclopedia of Type Strains, Phase IV (KMG-IV): sequencing the most valuable type-strain genomes for metagenomic binning, comparative biology and taxonomic classification.</title>
        <authorList>
            <person name="Goeker M."/>
        </authorList>
    </citation>
    <scope>NUCLEOTIDE SEQUENCE [LARGE SCALE GENOMIC DNA]</scope>
    <source>
        <strain evidence="2 3">DSM 45533</strain>
    </source>
</reference>
<dbReference type="RefSeq" id="WP_181611858.1">
    <property type="nucleotide sequence ID" value="NZ_BAABAM010000003.1"/>
</dbReference>
<name>A0A7W0HRS6_9ACTN</name>
<dbReference type="PANTHER" id="PTHR47585:SF2">
    <property type="entry name" value="DUF1446 DOMAIN PROTEIN (AFU_ORTHOLOGUE AFUA_6G11420)"/>
    <property type="match status" value="1"/>
</dbReference>
<keyword evidence="3" id="KW-1185">Reference proteome</keyword>
<feature type="domain" description="Acyclic terpene utilisation N-terminal" evidence="1">
    <location>
        <begin position="134"/>
        <end position="213"/>
    </location>
</feature>
<dbReference type="Pfam" id="PF07287">
    <property type="entry name" value="AtuA"/>
    <property type="match status" value="2"/>
</dbReference>